<keyword evidence="2" id="KW-1185">Reference proteome</keyword>
<evidence type="ECO:0000313" key="2">
    <source>
        <dbReference type="Proteomes" id="UP000789366"/>
    </source>
</evidence>
<sequence length="506" mass="56317">LKEGGNAIDAAITSMICVGTINSFASGIGGGGFMVIRLPNGHSEVIDFRETAPLAAKKDMFVDKQIFASVGGLSIGFDLQSGEVAGMKLAHKKYGKLPWKRLFEPSINMCRKGFQVPPELGLRLQRHREIVVKNPQLSEIYAPNGNVLKEGQILYRTKFADTLETIANNHTEFYRGSIAKSIIKRVKATGGIMTLKDLENYRPIVRKPLVGFYHGRKILTTPEPSSGSVLIFLLNLLEKYDLKKNKINGLNLHRIVESLKFGFARQTELGDSAFFENETEHELRLAEIISKEYADLVRRNISDNETFEPEYYDPVFEPVNDYGTSHLSVIDADDMAVSVTSSINQFWGSQVVDPDTEILLNDQMDDFSVPGTPDKYAPGKRPLSSMIPTIIEKDERLEFVVGGSGSKKIISSVLEVILYVFDLNMSLLHAISIPRFHQQLLPNMVLLESGFPFDLMEHLLDIGHVVQINNINDRGPSSQVQAVRRFGNGTIHAASDFRKQGIAAGY</sequence>
<proteinExistence type="predicted"/>
<evidence type="ECO:0000313" key="1">
    <source>
        <dbReference type="EMBL" id="CAG8584908.1"/>
    </source>
</evidence>
<dbReference type="EMBL" id="CAJVPW010007727">
    <property type="protein sequence ID" value="CAG8584908.1"/>
    <property type="molecule type" value="Genomic_DNA"/>
</dbReference>
<gene>
    <name evidence="1" type="ORF">SPELUC_LOCUS6521</name>
</gene>
<protein>
    <submittedName>
        <fullName evidence="1">1626_t:CDS:1</fullName>
    </submittedName>
</protein>
<dbReference type="Proteomes" id="UP000789366">
    <property type="component" value="Unassembled WGS sequence"/>
</dbReference>
<accession>A0ACA9MEE8</accession>
<feature type="non-terminal residue" evidence="1">
    <location>
        <position position="1"/>
    </location>
</feature>
<reference evidence="1" key="1">
    <citation type="submission" date="2021-06" db="EMBL/GenBank/DDBJ databases">
        <authorList>
            <person name="Kallberg Y."/>
            <person name="Tangrot J."/>
            <person name="Rosling A."/>
        </authorList>
    </citation>
    <scope>NUCLEOTIDE SEQUENCE</scope>
    <source>
        <strain evidence="1">28 12/20/2015</strain>
    </source>
</reference>
<name>A0ACA9MEE8_9GLOM</name>
<comment type="caution">
    <text evidence="1">The sequence shown here is derived from an EMBL/GenBank/DDBJ whole genome shotgun (WGS) entry which is preliminary data.</text>
</comment>
<organism evidence="1 2">
    <name type="scientific">Cetraspora pellucida</name>
    <dbReference type="NCBI Taxonomy" id="1433469"/>
    <lineage>
        <taxon>Eukaryota</taxon>
        <taxon>Fungi</taxon>
        <taxon>Fungi incertae sedis</taxon>
        <taxon>Mucoromycota</taxon>
        <taxon>Glomeromycotina</taxon>
        <taxon>Glomeromycetes</taxon>
        <taxon>Diversisporales</taxon>
        <taxon>Gigasporaceae</taxon>
        <taxon>Cetraspora</taxon>
    </lineage>
</organism>